<dbReference type="InParanoid" id="Q7URT7"/>
<dbReference type="STRING" id="243090.RB5457"/>
<dbReference type="KEGG" id="rba:RB5457"/>
<evidence type="ECO:0000313" key="2">
    <source>
        <dbReference type="Proteomes" id="UP000001025"/>
    </source>
</evidence>
<organism evidence="1 2">
    <name type="scientific">Rhodopirellula baltica (strain DSM 10527 / NCIMB 13988 / SH1)</name>
    <dbReference type="NCBI Taxonomy" id="243090"/>
    <lineage>
        <taxon>Bacteria</taxon>
        <taxon>Pseudomonadati</taxon>
        <taxon>Planctomycetota</taxon>
        <taxon>Planctomycetia</taxon>
        <taxon>Pirellulales</taxon>
        <taxon>Pirellulaceae</taxon>
        <taxon>Rhodopirellula</taxon>
    </lineage>
</organism>
<keyword evidence="2" id="KW-1185">Reference proteome</keyword>
<sequence length="81" mass="9374">MQPDQGGRKLIAKITFGHSARSEIDRKEHCELRPQIIACDAQSHFVHAQIDRGDHRHQASLIHQHELDSWRRSSTLTKQNN</sequence>
<dbReference type="HOGENOM" id="CLU_2571516_0_0_0"/>
<evidence type="ECO:0000313" key="1">
    <source>
        <dbReference type="EMBL" id="CAD74251.1"/>
    </source>
</evidence>
<accession>Q7URT7</accession>
<dbReference type="EMBL" id="BX294142">
    <property type="protein sequence ID" value="CAD74251.1"/>
    <property type="molecule type" value="Genomic_DNA"/>
</dbReference>
<dbReference type="AlphaFoldDB" id="Q7URT7"/>
<proteinExistence type="predicted"/>
<reference evidence="1 2" key="1">
    <citation type="journal article" date="2003" name="Proc. Natl. Acad. Sci. U.S.A.">
        <title>Complete genome sequence of the marine planctomycete Pirellula sp. strain 1.</title>
        <authorList>
            <person name="Gloeckner F.O."/>
            <person name="Kube M."/>
            <person name="Bauer M."/>
            <person name="Teeling H."/>
            <person name="Lombardot T."/>
            <person name="Ludwig W."/>
            <person name="Gade D."/>
            <person name="Beck A."/>
            <person name="Borzym K."/>
            <person name="Heitmann K."/>
            <person name="Rabus R."/>
            <person name="Schlesner H."/>
            <person name="Amann R."/>
            <person name="Reinhardt R."/>
        </authorList>
    </citation>
    <scope>NUCLEOTIDE SEQUENCE [LARGE SCALE GENOMIC DNA]</scope>
    <source>
        <strain evidence="2">DSM 10527 / NCIMB 13988 / SH1</strain>
    </source>
</reference>
<name>Q7URT7_RHOBA</name>
<protein>
    <submittedName>
        <fullName evidence="1">Uncharacterized protein</fullName>
    </submittedName>
</protein>
<gene>
    <name evidence="1" type="ordered locus">RB5457</name>
</gene>
<dbReference type="EnsemblBacteria" id="CAD74251">
    <property type="protein sequence ID" value="CAD74251"/>
    <property type="gene ID" value="RB5457"/>
</dbReference>
<dbReference type="Proteomes" id="UP000001025">
    <property type="component" value="Chromosome"/>
</dbReference>